<dbReference type="GO" id="GO:0022857">
    <property type="term" value="F:transmembrane transporter activity"/>
    <property type="evidence" value="ECO:0007669"/>
    <property type="project" value="InterPro"/>
</dbReference>
<reference evidence="10" key="1">
    <citation type="journal article" date="2017" name="Genome Biol.">
        <title>Comparative genomics reveals high biological diversity and specific adaptations in the industrially and medically important fungal genus Aspergillus.</title>
        <authorList>
            <person name="de Vries R.P."/>
            <person name="Riley R."/>
            <person name="Wiebenga A."/>
            <person name="Aguilar-Osorio G."/>
            <person name="Amillis S."/>
            <person name="Uchima C.A."/>
            <person name="Anderluh G."/>
            <person name="Asadollahi M."/>
            <person name="Askin M."/>
            <person name="Barry K."/>
            <person name="Battaglia E."/>
            <person name="Bayram O."/>
            <person name="Benocci T."/>
            <person name="Braus-Stromeyer S.A."/>
            <person name="Caldana C."/>
            <person name="Canovas D."/>
            <person name="Cerqueira G.C."/>
            <person name="Chen F."/>
            <person name="Chen W."/>
            <person name="Choi C."/>
            <person name="Clum A."/>
            <person name="Dos Santos R.A."/>
            <person name="Damasio A.R."/>
            <person name="Diallinas G."/>
            <person name="Emri T."/>
            <person name="Fekete E."/>
            <person name="Flipphi M."/>
            <person name="Freyberg S."/>
            <person name="Gallo A."/>
            <person name="Gournas C."/>
            <person name="Habgood R."/>
            <person name="Hainaut M."/>
            <person name="Harispe M.L."/>
            <person name="Henrissat B."/>
            <person name="Hilden K.S."/>
            <person name="Hope R."/>
            <person name="Hossain A."/>
            <person name="Karabika E."/>
            <person name="Karaffa L."/>
            <person name="Karanyi Z."/>
            <person name="Krasevec N."/>
            <person name="Kuo A."/>
            <person name="Kusch H."/>
            <person name="LaButti K."/>
            <person name="Lagendijk E.L."/>
            <person name="Lapidus A."/>
            <person name="Levasseur A."/>
            <person name="Lindquist E."/>
            <person name="Lipzen A."/>
            <person name="Logrieco A.F."/>
            <person name="MacCabe A."/>
            <person name="Maekelae M.R."/>
            <person name="Malavazi I."/>
            <person name="Melin P."/>
            <person name="Meyer V."/>
            <person name="Mielnichuk N."/>
            <person name="Miskei M."/>
            <person name="Molnar A.P."/>
            <person name="Mule G."/>
            <person name="Ngan C.Y."/>
            <person name="Orejas M."/>
            <person name="Orosz E."/>
            <person name="Ouedraogo J.P."/>
            <person name="Overkamp K.M."/>
            <person name="Park H.-S."/>
            <person name="Perrone G."/>
            <person name="Piumi F."/>
            <person name="Punt P.J."/>
            <person name="Ram A.F."/>
            <person name="Ramon A."/>
            <person name="Rauscher S."/>
            <person name="Record E."/>
            <person name="Riano-Pachon D.M."/>
            <person name="Robert V."/>
            <person name="Roehrig J."/>
            <person name="Ruller R."/>
            <person name="Salamov A."/>
            <person name="Salih N.S."/>
            <person name="Samson R.A."/>
            <person name="Sandor E."/>
            <person name="Sanguinetti M."/>
            <person name="Schuetze T."/>
            <person name="Sepcic K."/>
            <person name="Shelest E."/>
            <person name="Sherlock G."/>
            <person name="Sophianopoulou V."/>
            <person name="Squina F.M."/>
            <person name="Sun H."/>
            <person name="Susca A."/>
            <person name="Todd R.B."/>
            <person name="Tsang A."/>
            <person name="Unkles S.E."/>
            <person name="van de Wiele N."/>
            <person name="van Rossen-Uffink D."/>
            <person name="Oliveira J.V."/>
            <person name="Vesth T.C."/>
            <person name="Visser J."/>
            <person name="Yu J.-H."/>
            <person name="Zhou M."/>
            <person name="Andersen M.R."/>
            <person name="Archer D.B."/>
            <person name="Baker S.E."/>
            <person name="Benoit I."/>
            <person name="Brakhage A.A."/>
            <person name="Braus G.H."/>
            <person name="Fischer R."/>
            <person name="Frisvad J.C."/>
            <person name="Goldman G.H."/>
            <person name="Houbraken J."/>
            <person name="Oakley B."/>
            <person name="Pocsi I."/>
            <person name="Scazzocchio C."/>
            <person name="Seiboth B."/>
            <person name="vanKuyk P.A."/>
            <person name="Wortman J."/>
            <person name="Dyer P.S."/>
            <person name="Grigoriev I.V."/>
        </authorList>
    </citation>
    <scope>NUCLEOTIDE SEQUENCE [LARGE SCALE GENOMIC DNA]</scope>
    <source>
        <strain evidence="10">CBS 593.65</strain>
    </source>
</reference>
<dbReference type="GeneID" id="63759999"/>
<evidence type="ECO:0000313" key="9">
    <source>
        <dbReference type="EMBL" id="OJJ56124.1"/>
    </source>
</evidence>
<feature type="transmembrane region" description="Helical" evidence="7">
    <location>
        <begin position="381"/>
        <end position="405"/>
    </location>
</feature>
<feature type="transmembrane region" description="Helical" evidence="7">
    <location>
        <begin position="233"/>
        <end position="254"/>
    </location>
</feature>
<accession>A0A1L9T9M4</accession>
<dbReference type="InterPro" id="IPR036259">
    <property type="entry name" value="MFS_trans_sf"/>
</dbReference>
<comment type="subcellular location">
    <subcellularLocation>
        <location evidence="1">Membrane</location>
        <topology evidence="1">Multi-pass membrane protein</topology>
    </subcellularLocation>
</comment>
<name>A0A1L9T9M4_9EURO</name>
<evidence type="ECO:0000259" key="8">
    <source>
        <dbReference type="PROSITE" id="PS50850"/>
    </source>
</evidence>
<evidence type="ECO:0000256" key="7">
    <source>
        <dbReference type="SAM" id="Phobius"/>
    </source>
</evidence>
<dbReference type="Pfam" id="PF07690">
    <property type="entry name" value="MFS_1"/>
    <property type="match status" value="1"/>
</dbReference>
<feature type="transmembrane region" description="Helical" evidence="7">
    <location>
        <begin position="196"/>
        <end position="221"/>
    </location>
</feature>
<protein>
    <recommendedName>
        <fullName evidence="8">Major facilitator superfamily (MFS) profile domain-containing protein</fullName>
    </recommendedName>
</protein>
<organism evidence="9 10">
    <name type="scientific">Aspergillus sydowii CBS 593.65</name>
    <dbReference type="NCBI Taxonomy" id="1036612"/>
    <lineage>
        <taxon>Eukaryota</taxon>
        <taxon>Fungi</taxon>
        <taxon>Dikarya</taxon>
        <taxon>Ascomycota</taxon>
        <taxon>Pezizomycotina</taxon>
        <taxon>Eurotiomycetes</taxon>
        <taxon>Eurotiomycetidae</taxon>
        <taxon>Eurotiales</taxon>
        <taxon>Aspergillaceae</taxon>
        <taxon>Aspergillus</taxon>
        <taxon>Aspergillus subgen. Nidulantes</taxon>
    </lineage>
</organism>
<dbReference type="VEuPathDB" id="FungiDB:ASPSYDRAFT_207872"/>
<dbReference type="FunFam" id="1.20.1250.20:FF:000106">
    <property type="entry name" value="MFS transporter, putative"/>
    <property type="match status" value="1"/>
</dbReference>
<evidence type="ECO:0000313" key="10">
    <source>
        <dbReference type="Proteomes" id="UP000184356"/>
    </source>
</evidence>
<dbReference type="Proteomes" id="UP000184356">
    <property type="component" value="Unassembled WGS sequence"/>
</dbReference>
<proteinExistence type="predicted"/>
<keyword evidence="3 7" id="KW-0812">Transmembrane</keyword>
<dbReference type="Gene3D" id="1.20.1250.20">
    <property type="entry name" value="MFS general substrate transporter like domains"/>
    <property type="match status" value="2"/>
</dbReference>
<evidence type="ECO:0000256" key="4">
    <source>
        <dbReference type="ARBA" id="ARBA00022989"/>
    </source>
</evidence>
<evidence type="ECO:0000256" key="5">
    <source>
        <dbReference type="ARBA" id="ARBA00023136"/>
    </source>
</evidence>
<dbReference type="EMBL" id="KV878591">
    <property type="protein sequence ID" value="OJJ56124.1"/>
    <property type="molecule type" value="Genomic_DNA"/>
</dbReference>
<dbReference type="OrthoDB" id="1935484at2759"/>
<keyword evidence="10" id="KW-1185">Reference proteome</keyword>
<feature type="region of interest" description="Disordered" evidence="6">
    <location>
        <begin position="1"/>
        <end position="27"/>
    </location>
</feature>
<feature type="transmembrane region" description="Helical" evidence="7">
    <location>
        <begin position="266"/>
        <end position="291"/>
    </location>
</feature>
<feature type="compositionally biased region" description="Basic and acidic residues" evidence="6">
    <location>
        <begin position="9"/>
        <end position="22"/>
    </location>
</feature>
<dbReference type="GO" id="GO:0016020">
    <property type="term" value="C:membrane"/>
    <property type="evidence" value="ECO:0007669"/>
    <property type="project" value="UniProtKB-SubCell"/>
</dbReference>
<feature type="domain" description="Major facilitator superfamily (MFS) profile" evidence="8">
    <location>
        <begin position="103"/>
        <end position="557"/>
    </location>
</feature>
<dbReference type="STRING" id="1036612.A0A1L9T9M4"/>
<dbReference type="InterPro" id="IPR011701">
    <property type="entry name" value="MFS"/>
</dbReference>
<evidence type="ECO:0000256" key="3">
    <source>
        <dbReference type="ARBA" id="ARBA00022692"/>
    </source>
</evidence>
<dbReference type="AlphaFoldDB" id="A0A1L9T9M4"/>
<dbReference type="SUPFAM" id="SSF103473">
    <property type="entry name" value="MFS general substrate transporter"/>
    <property type="match status" value="1"/>
</dbReference>
<evidence type="ECO:0000256" key="2">
    <source>
        <dbReference type="ARBA" id="ARBA00022448"/>
    </source>
</evidence>
<dbReference type="InterPro" id="IPR020846">
    <property type="entry name" value="MFS_dom"/>
</dbReference>
<dbReference type="PROSITE" id="PS50850">
    <property type="entry name" value="MFS"/>
    <property type="match status" value="1"/>
</dbReference>
<dbReference type="PANTHER" id="PTHR43791:SF65">
    <property type="entry name" value="MAJOR FACILITATOR SUPERFAMILY (MFS) PROFILE DOMAIN-CONTAINING PROTEIN-RELATED"/>
    <property type="match status" value="1"/>
</dbReference>
<sequence>MSTNPEVQKQNDHVALSHDEKGTWTPSTQPSINAAITEEQHLQGFAPQDQLGSIEPHVFSDPARAAYWRNLYETVRYEGRSRFDPELTWTAETERRLKMKLDLRIMLWVWIMFSSLDLVRRNINRAVSDNMLDDLNIDTNDYNTGQTVFFICFLGSELPGNLISKKFGPDRIIPICIVLWGVACAAQSAMTGRASFLAMRAIIGVLQGGFIPEMVLYLSYFYKSNELPIRLSIFYTAIPITQIYGALIASGLLQMRGLRGWAGWQWLFLIEGLICIVVGLISAGVMSTSIIQPAFLFRRKDGSNKWWTEEEEKVLVNRLLRDDPTKGDMNNRQPVGLKEVWNAITNIDVWPIYILGLTAWIPFQPVANYLSLILRGMDYTVLQSNLLAIPGYVLFALNVLIAGWLSERFKERSLVAALSNIWMLPFFIVLVCIPDSASPWVRYAMLTGINGIPYTHSILVGMTSANAKTVSMRAVSTAVYNMSYQVGSIVAVNVYREEDKPYYHTANKALVGLCAGNIALFIGMKLFYIWRNKQRQAHWDALPQSEKISGVDVKYLH</sequence>
<keyword evidence="5 7" id="KW-0472">Membrane</keyword>
<dbReference type="RefSeq" id="XP_040699930.1">
    <property type="nucleotide sequence ID" value="XM_040843926.1"/>
</dbReference>
<keyword evidence="4 7" id="KW-1133">Transmembrane helix</keyword>
<feature type="transmembrane region" description="Helical" evidence="7">
    <location>
        <begin position="172"/>
        <end position="190"/>
    </location>
</feature>
<gene>
    <name evidence="9" type="ORF">ASPSYDRAFT_207872</name>
</gene>
<dbReference type="PANTHER" id="PTHR43791">
    <property type="entry name" value="PERMEASE-RELATED"/>
    <property type="match status" value="1"/>
</dbReference>
<evidence type="ECO:0000256" key="1">
    <source>
        <dbReference type="ARBA" id="ARBA00004141"/>
    </source>
</evidence>
<feature type="transmembrane region" description="Helical" evidence="7">
    <location>
        <begin position="509"/>
        <end position="530"/>
    </location>
</feature>
<evidence type="ECO:0000256" key="6">
    <source>
        <dbReference type="SAM" id="MobiDB-lite"/>
    </source>
</evidence>
<keyword evidence="2" id="KW-0813">Transport</keyword>
<feature type="transmembrane region" description="Helical" evidence="7">
    <location>
        <begin position="417"/>
        <end position="437"/>
    </location>
</feature>